<dbReference type="STRING" id="1801.BRW64_10805"/>
<accession>A0A1Q4HEF1</accession>
<evidence type="ECO:0000256" key="5">
    <source>
        <dbReference type="ARBA" id="ARBA00022989"/>
    </source>
</evidence>
<proteinExistence type="inferred from homology"/>
<sequence>MSQVIEQRSIDHIPANERYGKPTNQFTLWFATNMQVSNVAYGAVPIFLGLPVHWAIVSIVVGHVIGGALMALHSAQGPKLGIPQMIQSRAQFGYVGATLPMVVVFIMFAGFNAACLVLTGQMLSTLIGVSVDIGIVIGTIGIILLPIFGYKILHACQKWVSLIAGVAFVIMSFNLLRNYGFGDAGSGEFSWGMFVLSVAIMVTYQLCYAPYVADYSRYLPEDTSTRKTFCFTFAGTVTACVWTFSFGAIAASAATDAFAGGNVDFIVGQAGFAIPLFLLILIISNTAAPGLGVYACFMSAITIVTTFFKVRISFPVKAVGMTLIGLSAMLLAILGRENFLGNVSAFIAILGYFMVPWTAINLVDFYLVRKERYSIPDIFNPDGRYAGIDWRAMSAYLISIAASVPFMNTEMYAGPFVEPLGGMDLAWLVSLVVSAVLFYWNMQRYPVRRGFIAHLGDAPAVQGAKASGNDSKSAAGDELESVGDAP</sequence>
<evidence type="ECO:0000313" key="10">
    <source>
        <dbReference type="EMBL" id="OPE53660.1"/>
    </source>
</evidence>
<feature type="transmembrane region" description="Helical" evidence="9">
    <location>
        <begin position="125"/>
        <end position="147"/>
    </location>
</feature>
<evidence type="ECO:0000256" key="7">
    <source>
        <dbReference type="PIRNR" id="PIRNR002744"/>
    </source>
</evidence>
<name>A0A1Q4HEF1_9MYCO</name>
<feature type="transmembrane region" description="Helical" evidence="9">
    <location>
        <begin position="346"/>
        <end position="367"/>
    </location>
</feature>
<dbReference type="Proteomes" id="UP000191039">
    <property type="component" value="Unassembled WGS sequence"/>
</dbReference>
<comment type="caution">
    <text evidence="10">The sequence shown here is derived from an EMBL/GenBank/DDBJ whole genome shotgun (WGS) entry which is preliminary data.</text>
</comment>
<evidence type="ECO:0000256" key="9">
    <source>
        <dbReference type="SAM" id="Phobius"/>
    </source>
</evidence>
<evidence type="ECO:0000256" key="8">
    <source>
        <dbReference type="SAM" id="MobiDB-lite"/>
    </source>
</evidence>
<evidence type="ECO:0000256" key="1">
    <source>
        <dbReference type="ARBA" id="ARBA00004141"/>
    </source>
</evidence>
<dbReference type="InterPro" id="IPR001248">
    <property type="entry name" value="Pur-cyt_permease"/>
</dbReference>
<dbReference type="PANTHER" id="PTHR31806">
    <property type="entry name" value="PURINE-CYTOSINE PERMEASE FCY2-RELATED"/>
    <property type="match status" value="1"/>
</dbReference>
<keyword evidence="5 9" id="KW-1133">Transmembrane helix</keyword>
<feature type="transmembrane region" description="Helical" evidence="9">
    <location>
        <begin position="314"/>
        <end position="334"/>
    </location>
</feature>
<comment type="similarity">
    <text evidence="2 7">Belongs to the purine-cytosine permease (2.A.39) family.</text>
</comment>
<dbReference type="GO" id="GO:0005886">
    <property type="term" value="C:plasma membrane"/>
    <property type="evidence" value="ECO:0007669"/>
    <property type="project" value="TreeGrafter"/>
</dbReference>
<feature type="transmembrane region" description="Helical" evidence="9">
    <location>
        <begin position="54"/>
        <end position="72"/>
    </location>
</feature>
<dbReference type="EMBL" id="MIJD01000140">
    <property type="protein sequence ID" value="OPE53660.1"/>
    <property type="molecule type" value="Genomic_DNA"/>
</dbReference>
<evidence type="ECO:0000256" key="3">
    <source>
        <dbReference type="ARBA" id="ARBA00022448"/>
    </source>
</evidence>
<feature type="transmembrane region" description="Helical" evidence="9">
    <location>
        <begin position="229"/>
        <end position="254"/>
    </location>
</feature>
<evidence type="ECO:0000313" key="12">
    <source>
        <dbReference type="Proteomes" id="UP000191039"/>
    </source>
</evidence>
<dbReference type="Gene3D" id="1.10.4160.10">
    <property type="entry name" value="Hydantoin permease"/>
    <property type="match status" value="1"/>
</dbReference>
<gene>
    <name evidence="10" type="ORF">BV510_14455</name>
    <name evidence="11" type="ORF">CRI78_16775</name>
</gene>
<keyword evidence="6 7" id="KW-0472">Membrane</keyword>
<feature type="transmembrane region" description="Helical" evidence="9">
    <location>
        <begin position="26"/>
        <end position="48"/>
    </location>
</feature>
<dbReference type="Proteomes" id="UP000220340">
    <property type="component" value="Unassembled WGS sequence"/>
</dbReference>
<reference evidence="10 12" key="1">
    <citation type="submission" date="2016-09" db="EMBL/GenBank/DDBJ databases">
        <title>genome sequences of unsequenced Mycobacteria.</title>
        <authorList>
            <person name="Greninger A.L."/>
            <person name="Jerome K.R."/>
            <person name="Mcnair B."/>
            <person name="Wallis C."/>
            <person name="Fang F."/>
        </authorList>
    </citation>
    <scope>NUCLEOTIDE SEQUENCE [LARGE SCALE GENOMIC DNA]</scope>
    <source>
        <strain evidence="10 12">BM1</strain>
    </source>
</reference>
<dbReference type="PIRSF" id="PIRSF002744">
    <property type="entry name" value="Pur-cyt_permease"/>
    <property type="match status" value="1"/>
</dbReference>
<feature type="transmembrane region" description="Helical" evidence="9">
    <location>
        <begin position="420"/>
        <end position="440"/>
    </location>
</feature>
<evidence type="ECO:0000256" key="4">
    <source>
        <dbReference type="ARBA" id="ARBA00022692"/>
    </source>
</evidence>
<dbReference type="Pfam" id="PF02133">
    <property type="entry name" value="Transp_cyt_pur"/>
    <property type="match status" value="1"/>
</dbReference>
<evidence type="ECO:0000256" key="2">
    <source>
        <dbReference type="ARBA" id="ARBA00008974"/>
    </source>
</evidence>
<protein>
    <submittedName>
        <fullName evidence="11">Cytosine permease</fullName>
    </submittedName>
</protein>
<dbReference type="GO" id="GO:0022857">
    <property type="term" value="F:transmembrane transporter activity"/>
    <property type="evidence" value="ECO:0007669"/>
    <property type="project" value="InterPro"/>
</dbReference>
<dbReference type="RefSeq" id="WP_073856254.1">
    <property type="nucleotide sequence ID" value="NZ_BAAATC010000020.1"/>
</dbReference>
<dbReference type="OrthoDB" id="9809167at2"/>
<evidence type="ECO:0000256" key="6">
    <source>
        <dbReference type="ARBA" id="ARBA00023136"/>
    </source>
</evidence>
<reference evidence="11 13" key="2">
    <citation type="submission" date="2017-10" db="EMBL/GenBank/DDBJ databases">
        <title>The new phylogeny of genus Mycobacterium.</title>
        <authorList>
            <person name="Tortoli E."/>
            <person name="Trovato A."/>
            <person name="Cirillo D.M."/>
        </authorList>
    </citation>
    <scope>NUCLEOTIDE SEQUENCE [LARGE SCALE GENOMIC DNA]</scope>
    <source>
        <strain evidence="11 13">IP141170001</strain>
    </source>
</reference>
<dbReference type="PANTHER" id="PTHR31806:SF1">
    <property type="entry name" value="PURINE-CYTOSINE PERMEASE FCY2-RELATED"/>
    <property type="match status" value="1"/>
</dbReference>
<keyword evidence="13" id="KW-1185">Reference proteome</keyword>
<feature type="transmembrane region" description="Helical" evidence="9">
    <location>
        <begin position="274"/>
        <end position="307"/>
    </location>
</feature>
<feature type="transmembrane region" description="Helical" evidence="9">
    <location>
        <begin position="189"/>
        <end position="208"/>
    </location>
</feature>
<organism evidence="10 12">
    <name type="scientific">Mycolicibacterium diernhoferi</name>
    <dbReference type="NCBI Taxonomy" id="1801"/>
    <lineage>
        <taxon>Bacteria</taxon>
        <taxon>Bacillati</taxon>
        <taxon>Actinomycetota</taxon>
        <taxon>Actinomycetes</taxon>
        <taxon>Mycobacteriales</taxon>
        <taxon>Mycobacteriaceae</taxon>
        <taxon>Mycolicibacterium</taxon>
    </lineage>
</organism>
<dbReference type="InterPro" id="IPR026030">
    <property type="entry name" value="Pur-cyt_permease_Fcy2/21/22"/>
</dbReference>
<evidence type="ECO:0000313" key="11">
    <source>
        <dbReference type="EMBL" id="PEG53273.1"/>
    </source>
</evidence>
<dbReference type="EMBL" id="PDCR01000021">
    <property type="protein sequence ID" value="PEG53273.1"/>
    <property type="molecule type" value="Genomic_DNA"/>
</dbReference>
<keyword evidence="4 9" id="KW-0812">Transmembrane</keyword>
<dbReference type="AlphaFoldDB" id="A0A1Q4HEF1"/>
<evidence type="ECO:0000313" key="13">
    <source>
        <dbReference type="Proteomes" id="UP000220340"/>
    </source>
</evidence>
<feature type="transmembrane region" description="Helical" evidence="9">
    <location>
        <begin position="92"/>
        <end position="119"/>
    </location>
</feature>
<feature type="compositionally biased region" description="Acidic residues" evidence="8">
    <location>
        <begin position="477"/>
        <end position="486"/>
    </location>
</feature>
<comment type="subcellular location">
    <subcellularLocation>
        <location evidence="1">Membrane</location>
        <topology evidence="1">Multi-pass membrane protein</topology>
    </subcellularLocation>
</comment>
<keyword evidence="3 7" id="KW-0813">Transport</keyword>
<feature type="transmembrane region" description="Helical" evidence="9">
    <location>
        <begin position="159"/>
        <end position="177"/>
    </location>
</feature>
<feature type="region of interest" description="Disordered" evidence="8">
    <location>
        <begin position="463"/>
        <end position="486"/>
    </location>
</feature>